<dbReference type="EMBL" id="BAEQ01000031">
    <property type="protein sequence ID" value="GAC28824.1"/>
    <property type="molecule type" value="Genomic_DNA"/>
</dbReference>
<keyword evidence="6 8" id="KW-0238">DNA-binding</keyword>
<evidence type="ECO:0000256" key="7">
    <source>
        <dbReference type="ARBA" id="ARBA00023163"/>
    </source>
</evidence>
<dbReference type="STRING" id="1121922.GCA_000428905_01628"/>
<evidence type="ECO:0000313" key="10">
    <source>
        <dbReference type="EMBL" id="GAC28824.1"/>
    </source>
</evidence>
<evidence type="ECO:0000256" key="6">
    <source>
        <dbReference type="ARBA" id="ARBA00023125"/>
    </source>
</evidence>
<accession>K6Y7V8</accession>
<dbReference type="GO" id="GO:0003677">
    <property type="term" value="F:DNA binding"/>
    <property type="evidence" value="ECO:0007669"/>
    <property type="project" value="UniProtKB-KW"/>
</dbReference>
<keyword evidence="8" id="KW-0479">Metal-binding</keyword>
<evidence type="ECO:0000256" key="1">
    <source>
        <dbReference type="ARBA" id="ARBA00022491"/>
    </source>
</evidence>
<keyword evidence="7 8" id="KW-0804">Transcription</keyword>
<dbReference type="GO" id="GO:0008270">
    <property type="term" value="F:zinc ion binding"/>
    <property type="evidence" value="ECO:0007669"/>
    <property type="project" value="UniProtKB-UniRule"/>
</dbReference>
<keyword evidence="8" id="KW-0862">Zinc</keyword>
<evidence type="ECO:0000256" key="2">
    <source>
        <dbReference type="ARBA" id="ARBA00022741"/>
    </source>
</evidence>
<dbReference type="GO" id="GO:0005524">
    <property type="term" value="F:ATP binding"/>
    <property type="evidence" value="ECO:0007669"/>
    <property type="project" value="UniProtKB-UniRule"/>
</dbReference>
<dbReference type="RefSeq" id="WP_006011216.1">
    <property type="nucleotide sequence ID" value="NZ_BAEQ01000031.1"/>
</dbReference>
<keyword evidence="2 8" id="KW-0547">Nucleotide-binding</keyword>
<dbReference type="InterPro" id="IPR005144">
    <property type="entry name" value="ATP-cone_dom"/>
</dbReference>
<proteinExistence type="inferred from homology"/>
<keyword evidence="4 8" id="KW-0067">ATP-binding</keyword>
<feature type="domain" description="ATP-cone" evidence="9">
    <location>
        <begin position="49"/>
        <end position="139"/>
    </location>
</feature>
<comment type="similarity">
    <text evidence="8">Belongs to the NrdR family.</text>
</comment>
<gene>
    <name evidence="8 10" type="primary">nrdR</name>
    <name evidence="10" type="ORF">GPAL_1963</name>
</gene>
<evidence type="ECO:0000256" key="8">
    <source>
        <dbReference type="HAMAP-Rule" id="MF_00440"/>
    </source>
</evidence>
<dbReference type="NCBIfam" id="TIGR00244">
    <property type="entry name" value="transcriptional regulator NrdR"/>
    <property type="match status" value="1"/>
</dbReference>
<dbReference type="HAMAP" id="MF_00440">
    <property type="entry name" value="NrdR"/>
    <property type="match status" value="1"/>
</dbReference>
<dbReference type="Pfam" id="PF22811">
    <property type="entry name" value="Zn_ribbon_NrdR"/>
    <property type="match status" value="1"/>
</dbReference>
<comment type="cofactor">
    <cofactor evidence="8">
        <name>Zn(2+)</name>
        <dbReference type="ChEBI" id="CHEBI:29105"/>
    </cofactor>
    <text evidence="8">Binds 1 zinc ion.</text>
</comment>
<keyword evidence="3 8" id="KW-0863">Zinc-finger</keyword>
<name>K6Y7V8_9ALTE</name>
<dbReference type="InterPro" id="IPR003796">
    <property type="entry name" value="RNR_NrdR-like"/>
</dbReference>
<sequence length="149" mass="17414">MFCPFCSAQETKVIDSRLVADGAQVRRRRECLECRERYTTFEIAELVMPRVVKRDDRREPFNEDKLRAGLQRALEKRPVSTEKVENCIVRIKSSLRATGEREIKSEFLGSLIMDELKELDKVAYVRFASVYRSFEDIREFGEEIAKLGD</sequence>
<evidence type="ECO:0000313" key="11">
    <source>
        <dbReference type="Proteomes" id="UP000006251"/>
    </source>
</evidence>
<feature type="zinc finger region" evidence="8">
    <location>
        <begin position="3"/>
        <end position="34"/>
    </location>
</feature>
<dbReference type="AlphaFoldDB" id="K6Y7V8"/>
<reference evidence="11" key="1">
    <citation type="journal article" date="2014" name="Environ. Microbiol.">
        <title>Comparative genomics of the marine bacterial genus Glaciecola reveals the high degree of genomic diversity and genomic characteristic for cold adaptation.</title>
        <authorList>
            <person name="Qin Q.L."/>
            <person name="Xie B.B."/>
            <person name="Yu Y."/>
            <person name="Shu Y.L."/>
            <person name="Rong J.C."/>
            <person name="Zhang Y.J."/>
            <person name="Zhao D.L."/>
            <person name="Chen X.L."/>
            <person name="Zhang X.Y."/>
            <person name="Chen B."/>
            <person name="Zhou B.C."/>
            <person name="Zhang Y.Z."/>
        </authorList>
    </citation>
    <scope>NUCLEOTIDE SEQUENCE [LARGE SCALE GENOMIC DNA]</scope>
    <source>
        <strain evidence="11">ACAM 615</strain>
    </source>
</reference>
<comment type="caution">
    <text evidence="10">The sequence shown here is derived from an EMBL/GenBank/DDBJ whole genome shotgun (WGS) entry which is preliminary data.</text>
</comment>
<evidence type="ECO:0000256" key="3">
    <source>
        <dbReference type="ARBA" id="ARBA00022771"/>
    </source>
</evidence>
<keyword evidence="1 8" id="KW-0678">Repressor</keyword>
<protein>
    <recommendedName>
        <fullName evidence="8">Transcriptional repressor NrdR</fullName>
    </recommendedName>
</protein>
<comment type="function">
    <text evidence="8">Negatively regulates transcription of bacterial ribonucleotide reductase nrd genes and operons by binding to NrdR-boxes.</text>
</comment>
<dbReference type="Proteomes" id="UP000006251">
    <property type="component" value="Unassembled WGS sequence"/>
</dbReference>
<dbReference type="InterPro" id="IPR055173">
    <property type="entry name" value="NrdR-like_N"/>
</dbReference>
<dbReference type="PANTHER" id="PTHR30455:SF2">
    <property type="entry name" value="TRANSCRIPTIONAL REPRESSOR NRDR"/>
    <property type="match status" value="1"/>
</dbReference>
<organism evidence="10 11">
    <name type="scientific">Brumicola pallidula DSM 14239 = ACAM 615</name>
    <dbReference type="NCBI Taxonomy" id="1121922"/>
    <lineage>
        <taxon>Bacteria</taxon>
        <taxon>Pseudomonadati</taxon>
        <taxon>Pseudomonadota</taxon>
        <taxon>Gammaproteobacteria</taxon>
        <taxon>Alteromonadales</taxon>
        <taxon>Alteromonadaceae</taxon>
        <taxon>Brumicola</taxon>
    </lineage>
</organism>
<dbReference type="Pfam" id="PF03477">
    <property type="entry name" value="ATP-cone"/>
    <property type="match status" value="1"/>
</dbReference>
<evidence type="ECO:0000256" key="5">
    <source>
        <dbReference type="ARBA" id="ARBA00023015"/>
    </source>
</evidence>
<dbReference type="PANTHER" id="PTHR30455">
    <property type="entry name" value="TRANSCRIPTIONAL REPRESSOR NRDR"/>
    <property type="match status" value="1"/>
</dbReference>
<dbReference type="PROSITE" id="PS51161">
    <property type="entry name" value="ATP_CONE"/>
    <property type="match status" value="1"/>
</dbReference>
<evidence type="ECO:0000259" key="9">
    <source>
        <dbReference type="PROSITE" id="PS51161"/>
    </source>
</evidence>
<dbReference type="GO" id="GO:0045892">
    <property type="term" value="P:negative regulation of DNA-templated transcription"/>
    <property type="evidence" value="ECO:0007669"/>
    <property type="project" value="UniProtKB-UniRule"/>
</dbReference>
<keyword evidence="5 8" id="KW-0805">Transcription regulation</keyword>
<evidence type="ECO:0000256" key="4">
    <source>
        <dbReference type="ARBA" id="ARBA00022840"/>
    </source>
</evidence>
<dbReference type="OrthoDB" id="9807461at2"/>
<keyword evidence="11" id="KW-1185">Reference proteome</keyword>